<dbReference type="OrthoDB" id="9101320at2"/>
<keyword evidence="1" id="KW-0732">Signal</keyword>
<sequence length="176" mass="19395">MKHLILAIAYLVSMSPVSAQSLGEKAGVNSLMDASLSTEDFVKEAATSDMFEIQSSELALQKSTDTAIKNFAQQMVQDHSMTTSDLKAFVESGKVKATIPDQLDQSHQSKLDKLKTLTGTDFDKQYDKDQTTGHKDAVSLFKRYAEGGENAELKIWASKTLPKLEDHLKEAKALRP</sequence>
<feature type="signal peptide" evidence="1">
    <location>
        <begin position="1"/>
        <end position="19"/>
    </location>
</feature>
<organism evidence="3 4">
    <name type="scientific">Beijerinckia indica subsp. indica (strain ATCC 9039 / DSM 1715 / NCIMB 8712)</name>
    <dbReference type="NCBI Taxonomy" id="395963"/>
    <lineage>
        <taxon>Bacteria</taxon>
        <taxon>Pseudomonadati</taxon>
        <taxon>Pseudomonadota</taxon>
        <taxon>Alphaproteobacteria</taxon>
        <taxon>Hyphomicrobiales</taxon>
        <taxon>Beijerinckiaceae</taxon>
        <taxon>Beijerinckia</taxon>
    </lineage>
</organism>
<keyword evidence="3" id="KW-0614">Plasmid</keyword>
<reference evidence="3 4" key="1">
    <citation type="submission" date="2008-03" db="EMBL/GenBank/DDBJ databases">
        <title>Complete sequence of plasmid1 of Beijerinckia indica subsp. indica ATCC 9039.</title>
        <authorList>
            <consortium name="US DOE Joint Genome Institute"/>
            <person name="Copeland A."/>
            <person name="Lucas S."/>
            <person name="Lapidus A."/>
            <person name="Glavina del Rio T."/>
            <person name="Dalin E."/>
            <person name="Tice H."/>
            <person name="Bruce D."/>
            <person name="Goodwin L."/>
            <person name="Pitluck S."/>
            <person name="LaButti K."/>
            <person name="Schmutz J."/>
            <person name="Larimer F."/>
            <person name="Land M."/>
            <person name="Hauser L."/>
            <person name="Kyrpides N."/>
            <person name="Mikhailova N."/>
            <person name="Dunfield P.F."/>
            <person name="Dedysh S.N."/>
            <person name="Liesack W."/>
            <person name="Saw J.H."/>
            <person name="Alam M."/>
            <person name="Chen Y."/>
            <person name="Murrell J.C."/>
            <person name="Richardson P."/>
        </authorList>
    </citation>
    <scope>NUCLEOTIDE SEQUENCE [LARGE SCALE GENOMIC DNA]</scope>
    <source>
        <strain evidence="4">ATCC 9039 / DSM 1715 / NCIMB 8712</strain>
        <plasmid evidence="3 4">pBIND01</plasmid>
    </source>
</reference>
<dbReference type="PANTHER" id="PTHR38593:SF1">
    <property type="entry name" value="BLR2558 PROTEIN"/>
    <property type="match status" value="1"/>
</dbReference>
<geneLocation type="plasmid" evidence="3 4">
    <name>pBIND01</name>
</geneLocation>
<dbReference type="Pfam" id="PF13628">
    <property type="entry name" value="DUF4142"/>
    <property type="match status" value="1"/>
</dbReference>
<evidence type="ECO:0000313" key="3">
    <source>
        <dbReference type="EMBL" id="ACB97366.1"/>
    </source>
</evidence>
<evidence type="ECO:0000313" key="4">
    <source>
        <dbReference type="Proteomes" id="UP000001695"/>
    </source>
</evidence>
<dbReference type="RefSeq" id="WP_012382979.1">
    <property type="nucleotide sequence ID" value="NC_010580.1"/>
</dbReference>
<proteinExistence type="predicted"/>
<accession>B2ILG6</accession>
<dbReference type="Gene3D" id="1.20.1260.10">
    <property type="match status" value="1"/>
</dbReference>
<dbReference type="KEGG" id="bid:Bind_3833"/>
<dbReference type="InterPro" id="IPR012347">
    <property type="entry name" value="Ferritin-like"/>
</dbReference>
<dbReference type="EMBL" id="CP001017">
    <property type="protein sequence ID" value="ACB97366.1"/>
    <property type="molecule type" value="Genomic_DNA"/>
</dbReference>
<name>B2ILG6_BEII9</name>
<dbReference type="HOGENOM" id="CLU_079636_6_3_5"/>
<gene>
    <name evidence="3" type="ordered locus">Bind_3833</name>
</gene>
<evidence type="ECO:0000256" key="1">
    <source>
        <dbReference type="SAM" id="SignalP"/>
    </source>
</evidence>
<feature type="domain" description="DUF4142" evidence="2">
    <location>
        <begin position="37"/>
        <end position="174"/>
    </location>
</feature>
<dbReference type="AlphaFoldDB" id="B2ILG6"/>
<keyword evidence="4" id="KW-1185">Reference proteome</keyword>
<protein>
    <recommendedName>
        <fullName evidence="2">DUF4142 domain-containing protein</fullName>
    </recommendedName>
</protein>
<dbReference type="Proteomes" id="UP000001695">
    <property type="component" value="Plasmid pBIND01"/>
</dbReference>
<dbReference type="PANTHER" id="PTHR38593">
    <property type="entry name" value="BLR2558 PROTEIN"/>
    <property type="match status" value="1"/>
</dbReference>
<feature type="chain" id="PRO_5002778857" description="DUF4142 domain-containing protein" evidence="1">
    <location>
        <begin position="20"/>
        <end position="176"/>
    </location>
</feature>
<evidence type="ECO:0000259" key="2">
    <source>
        <dbReference type="Pfam" id="PF13628"/>
    </source>
</evidence>
<dbReference type="InterPro" id="IPR025419">
    <property type="entry name" value="DUF4142"/>
</dbReference>